<comment type="subcellular location">
    <subcellularLocation>
        <location evidence="1">Cell membrane</location>
    </subcellularLocation>
</comment>
<feature type="transmembrane region" description="Helical" evidence="5">
    <location>
        <begin position="67"/>
        <end position="89"/>
    </location>
</feature>
<feature type="transmembrane region" description="Helical" evidence="5">
    <location>
        <begin position="95"/>
        <end position="116"/>
    </location>
</feature>
<dbReference type="PROSITE" id="PS00198">
    <property type="entry name" value="4FE4S_FER_1"/>
    <property type="match status" value="1"/>
</dbReference>
<dbReference type="PANTHER" id="PTHR30224:SF4">
    <property type="entry name" value="ELECTRON TRANSPORT PROTEIN YCCM-RELATED"/>
    <property type="match status" value="1"/>
</dbReference>
<feature type="non-terminal residue" evidence="7">
    <location>
        <position position="398"/>
    </location>
</feature>
<keyword evidence="2" id="KW-1003">Cell membrane</keyword>
<evidence type="ECO:0000256" key="2">
    <source>
        <dbReference type="ARBA" id="ARBA00022475"/>
    </source>
</evidence>
<evidence type="ECO:0000256" key="3">
    <source>
        <dbReference type="ARBA" id="ARBA00023136"/>
    </source>
</evidence>
<sequence>MTVEPITAEPTPPPPEPRRDEPMSAGTPGATQAPAVAPNEEPRRLRVDLFKVIPLLKKICQLRSFQFLVVFPNLVVFYFFLIAGVFGSPVGNRNIIIIFVWIFWWFLLITFMVPFLSRIWCTVCPFPFFGDWLQRRALIRVRAGKTGGLRNRMFGLNRKWPRALSNIWLQNIGFLCICTFSAMLLTRPIVSVLVLGGLFFLATVLALVYRQRSFCMYVCPVSGFQGLYAMTGMLALRSADPEVCRTECKTKNCITGSENGWACPWFQYLGKMTRNNYCGLCMECVKSCPNDNVALFARRFADDTQIKGYDESWKAFIMLGLAVVYSVTLLGPWGTIKDWANVAETGNWKGFLGYAGIVWFTCLAGIPLLWLGAAWLGRKLSGTDAVSTKDIFIRYSYV</sequence>
<dbReference type="GO" id="GO:0005886">
    <property type="term" value="C:plasma membrane"/>
    <property type="evidence" value="ECO:0007669"/>
    <property type="project" value="UniProtKB-SubCell"/>
</dbReference>
<keyword evidence="5" id="KW-1133">Transmembrane helix</keyword>
<dbReference type="InterPro" id="IPR017896">
    <property type="entry name" value="4Fe4S_Fe-S-bd"/>
</dbReference>
<feature type="transmembrane region" description="Helical" evidence="5">
    <location>
        <begin position="189"/>
        <end position="209"/>
    </location>
</feature>
<evidence type="ECO:0000256" key="4">
    <source>
        <dbReference type="SAM" id="MobiDB-lite"/>
    </source>
</evidence>
<feature type="transmembrane region" description="Helical" evidence="5">
    <location>
        <begin position="163"/>
        <end position="183"/>
    </location>
</feature>
<keyword evidence="3 5" id="KW-0472">Membrane</keyword>
<reference evidence="7" key="1">
    <citation type="journal article" date="2015" name="Nature">
        <title>Complex archaea that bridge the gap between prokaryotes and eukaryotes.</title>
        <authorList>
            <person name="Spang A."/>
            <person name="Saw J.H."/>
            <person name="Jorgensen S.L."/>
            <person name="Zaremba-Niedzwiedzka K."/>
            <person name="Martijn J."/>
            <person name="Lind A.E."/>
            <person name="van Eijk R."/>
            <person name="Schleper C."/>
            <person name="Guy L."/>
            <person name="Ettema T.J."/>
        </authorList>
    </citation>
    <scope>NUCLEOTIDE SEQUENCE</scope>
</reference>
<dbReference type="PROSITE" id="PS51379">
    <property type="entry name" value="4FE4S_FER_2"/>
    <property type="match status" value="1"/>
</dbReference>
<dbReference type="AlphaFoldDB" id="A0A0F9AQI0"/>
<feature type="transmembrane region" description="Helical" evidence="5">
    <location>
        <begin position="351"/>
        <end position="371"/>
    </location>
</feature>
<feature type="domain" description="4Fe-4S ferredoxin-type" evidence="6">
    <location>
        <begin position="270"/>
        <end position="298"/>
    </location>
</feature>
<evidence type="ECO:0000259" key="6">
    <source>
        <dbReference type="PROSITE" id="PS51379"/>
    </source>
</evidence>
<evidence type="ECO:0000313" key="7">
    <source>
        <dbReference type="EMBL" id="KKK80729.1"/>
    </source>
</evidence>
<feature type="transmembrane region" description="Helical" evidence="5">
    <location>
        <begin position="315"/>
        <end position="336"/>
    </location>
</feature>
<name>A0A0F9AQI0_9ZZZZ</name>
<dbReference type="InterPro" id="IPR052378">
    <property type="entry name" value="NosR_regulator"/>
</dbReference>
<comment type="caution">
    <text evidence="7">The sequence shown here is derived from an EMBL/GenBank/DDBJ whole genome shotgun (WGS) entry which is preliminary data.</text>
</comment>
<dbReference type="InterPro" id="IPR017900">
    <property type="entry name" value="4Fe4S_Fe_S_CS"/>
</dbReference>
<organism evidence="7">
    <name type="scientific">marine sediment metagenome</name>
    <dbReference type="NCBI Taxonomy" id="412755"/>
    <lineage>
        <taxon>unclassified sequences</taxon>
        <taxon>metagenomes</taxon>
        <taxon>ecological metagenomes</taxon>
    </lineage>
</organism>
<accession>A0A0F9AQI0</accession>
<evidence type="ECO:0000256" key="5">
    <source>
        <dbReference type="SAM" id="Phobius"/>
    </source>
</evidence>
<proteinExistence type="predicted"/>
<protein>
    <recommendedName>
        <fullName evidence="6">4Fe-4S ferredoxin-type domain-containing protein</fullName>
    </recommendedName>
</protein>
<dbReference type="Pfam" id="PF12801">
    <property type="entry name" value="Fer4_5"/>
    <property type="match status" value="2"/>
</dbReference>
<dbReference type="PANTHER" id="PTHR30224">
    <property type="entry name" value="ELECTRON TRANSPORT PROTEIN"/>
    <property type="match status" value="1"/>
</dbReference>
<gene>
    <name evidence="7" type="ORF">LCGC14_2820580</name>
</gene>
<evidence type="ECO:0000256" key="1">
    <source>
        <dbReference type="ARBA" id="ARBA00004236"/>
    </source>
</evidence>
<keyword evidence="5" id="KW-0812">Transmembrane</keyword>
<dbReference type="EMBL" id="LAZR01053446">
    <property type="protein sequence ID" value="KKK80729.1"/>
    <property type="molecule type" value="Genomic_DNA"/>
</dbReference>
<feature type="region of interest" description="Disordered" evidence="4">
    <location>
        <begin position="1"/>
        <end position="39"/>
    </location>
</feature>